<evidence type="ECO:0000256" key="1">
    <source>
        <dbReference type="SAM" id="Coils"/>
    </source>
</evidence>
<dbReference type="OrthoDB" id="2754287at2759"/>
<dbReference type="Proteomes" id="UP000015241">
    <property type="component" value="Unassembled WGS sequence"/>
</dbReference>
<dbReference type="EMBL" id="KE504149">
    <property type="protein sequence ID" value="EPT00401.1"/>
    <property type="molecule type" value="Genomic_DNA"/>
</dbReference>
<dbReference type="InParanoid" id="S8FG38"/>
<gene>
    <name evidence="2" type="ORF">FOMPIDRAFT_1122783</name>
</gene>
<feature type="coiled-coil region" evidence="1">
    <location>
        <begin position="116"/>
        <end position="143"/>
    </location>
</feature>
<dbReference type="HOGENOM" id="CLU_035916_0_0_1"/>
<proteinExistence type="predicted"/>
<evidence type="ECO:0000313" key="2">
    <source>
        <dbReference type="EMBL" id="EPT00401.1"/>
    </source>
</evidence>
<name>S8FG38_FOMSC</name>
<accession>S8FG38</accession>
<reference evidence="2 3" key="1">
    <citation type="journal article" date="2012" name="Science">
        <title>The Paleozoic origin of enzymatic lignin decomposition reconstructed from 31 fungal genomes.</title>
        <authorList>
            <person name="Floudas D."/>
            <person name="Binder M."/>
            <person name="Riley R."/>
            <person name="Barry K."/>
            <person name="Blanchette R.A."/>
            <person name="Henrissat B."/>
            <person name="Martinez A.T."/>
            <person name="Otillar R."/>
            <person name="Spatafora J.W."/>
            <person name="Yadav J.S."/>
            <person name="Aerts A."/>
            <person name="Benoit I."/>
            <person name="Boyd A."/>
            <person name="Carlson A."/>
            <person name="Copeland A."/>
            <person name="Coutinho P.M."/>
            <person name="de Vries R.P."/>
            <person name="Ferreira P."/>
            <person name="Findley K."/>
            <person name="Foster B."/>
            <person name="Gaskell J."/>
            <person name="Glotzer D."/>
            <person name="Gorecki P."/>
            <person name="Heitman J."/>
            <person name="Hesse C."/>
            <person name="Hori C."/>
            <person name="Igarashi K."/>
            <person name="Jurgens J.A."/>
            <person name="Kallen N."/>
            <person name="Kersten P."/>
            <person name="Kohler A."/>
            <person name="Kuees U."/>
            <person name="Kumar T.K.A."/>
            <person name="Kuo A."/>
            <person name="LaButti K."/>
            <person name="Larrondo L.F."/>
            <person name="Lindquist E."/>
            <person name="Ling A."/>
            <person name="Lombard V."/>
            <person name="Lucas S."/>
            <person name="Lundell T."/>
            <person name="Martin R."/>
            <person name="McLaughlin D.J."/>
            <person name="Morgenstern I."/>
            <person name="Morin E."/>
            <person name="Murat C."/>
            <person name="Nagy L.G."/>
            <person name="Nolan M."/>
            <person name="Ohm R.A."/>
            <person name="Patyshakuliyeva A."/>
            <person name="Rokas A."/>
            <person name="Ruiz-Duenas F.J."/>
            <person name="Sabat G."/>
            <person name="Salamov A."/>
            <person name="Samejima M."/>
            <person name="Schmutz J."/>
            <person name="Slot J.C."/>
            <person name="St John F."/>
            <person name="Stenlid J."/>
            <person name="Sun H."/>
            <person name="Sun S."/>
            <person name="Syed K."/>
            <person name="Tsang A."/>
            <person name="Wiebenga A."/>
            <person name="Young D."/>
            <person name="Pisabarro A."/>
            <person name="Eastwood D.C."/>
            <person name="Martin F."/>
            <person name="Cullen D."/>
            <person name="Grigoriev I.V."/>
            <person name="Hibbett D.S."/>
        </authorList>
    </citation>
    <scope>NUCLEOTIDE SEQUENCE</scope>
    <source>
        <strain evidence="3">FP-58527</strain>
    </source>
</reference>
<evidence type="ECO:0000313" key="3">
    <source>
        <dbReference type="Proteomes" id="UP000015241"/>
    </source>
</evidence>
<dbReference type="eggNOG" id="ENOG502SZ7G">
    <property type="taxonomic scope" value="Eukaryota"/>
</dbReference>
<sequence>MELNEDNSQNANMLAKSINALGGPDHATEDFAWASSMPQGRSLLEWLSSQIQCQNLVLKGKGPDEAIAYQASLQPIALHDQELLDADSRFCQEESELLEKETRLLKHRLNRSKISARDLAQTNKTLQSEVEVVEREVRLQDAKLSELCINVDNAVTRSARTAENLLQSSETEQSHTSSTRATLATLVRLHDSIVSGAARGLASVDEAIISLPSPAEVHQEAARLLDSLMAVRRQRSRANGIREPTEISIDAYSTHLDKISAALEATVDEKTNRGIIDKFLQEEESSASGYQTDVDVKEEVARAWCIDQQAILHARETVADQTAGVLTEGLLPQLSALRAELAARTAHAVEQEALVSALIEELEEIADDVAGVNVKQAYLAGAHPGADGDAPKKRAHEMLEDGLTELLKRTQGLRPRDAGPLVLLEREDIVKELEAVRERAEGADRAEQAWASNLVPNLAQLSDGHAELLSLVYESAPVNTSPPFGPPSEARTLQGSVKEATEHLNAEVQRLEKETQVNERDKRKLTAFVEKWAR</sequence>
<protein>
    <submittedName>
        <fullName evidence="2">Uncharacterized protein</fullName>
    </submittedName>
</protein>
<dbReference type="AlphaFoldDB" id="S8FG38"/>
<organism evidence="2 3">
    <name type="scientific">Fomitopsis schrenkii</name>
    <name type="common">Brown rot fungus</name>
    <dbReference type="NCBI Taxonomy" id="2126942"/>
    <lineage>
        <taxon>Eukaryota</taxon>
        <taxon>Fungi</taxon>
        <taxon>Dikarya</taxon>
        <taxon>Basidiomycota</taxon>
        <taxon>Agaricomycotina</taxon>
        <taxon>Agaricomycetes</taxon>
        <taxon>Polyporales</taxon>
        <taxon>Fomitopsis</taxon>
    </lineage>
</organism>
<keyword evidence="1" id="KW-0175">Coiled coil</keyword>
<keyword evidence="3" id="KW-1185">Reference proteome</keyword>